<evidence type="ECO:0000313" key="15">
    <source>
        <dbReference type="EMBL" id="PKQ70020.1"/>
    </source>
</evidence>
<dbReference type="EC" id="5.6.2.4" evidence="12"/>
<dbReference type="GO" id="GO:1990077">
    <property type="term" value="C:primosome complex"/>
    <property type="evidence" value="ECO:0007669"/>
    <property type="project" value="UniProtKB-UniRule"/>
</dbReference>
<dbReference type="PROSITE" id="PS51194">
    <property type="entry name" value="HELICASE_CTER"/>
    <property type="match status" value="1"/>
</dbReference>
<dbReference type="FunFam" id="3.40.50.300:FF:000489">
    <property type="entry name" value="Primosome assembly protein PriA"/>
    <property type="match status" value="1"/>
</dbReference>
<dbReference type="GO" id="GO:0005524">
    <property type="term" value="F:ATP binding"/>
    <property type="evidence" value="ECO:0007669"/>
    <property type="project" value="UniProtKB-UniRule"/>
</dbReference>
<comment type="catalytic activity">
    <reaction evidence="11 12">
        <text>ATP + H2O = ADP + phosphate + H(+)</text>
        <dbReference type="Rhea" id="RHEA:13065"/>
        <dbReference type="ChEBI" id="CHEBI:15377"/>
        <dbReference type="ChEBI" id="CHEBI:15378"/>
        <dbReference type="ChEBI" id="CHEBI:30616"/>
        <dbReference type="ChEBI" id="CHEBI:43474"/>
        <dbReference type="ChEBI" id="CHEBI:456216"/>
        <dbReference type="EC" id="5.6.2.4"/>
    </reaction>
</comment>
<dbReference type="Pfam" id="PF17764">
    <property type="entry name" value="PriA_3primeBD"/>
    <property type="match status" value="1"/>
</dbReference>
<evidence type="ECO:0000256" key="8">
    <source>
        <dbReference type="ARBA" id="ARBA00022840"/>
    </source>
</evidence>
<evidence type="ECO:0000256" key="6">
    <source>
        <dbReference type="ARBA" id="ARBA00022806"/>
    </source>
</evidence>
<dbReference type="InterPro" id="IPR001650">
    <property type="entry name" value="Helicase_C-like"/>
</dbReference>
<feature type="binding site" evidence="12">
    <location>
        <position position="553"/>
    </location>
    <ligand>
        <name>Zn(2+)</name>
        <dbReference type="ChEBI" id="CHEBI:29105"/>
        <label>2</label>
    </ligand>
</feature>
<dbReference type="Proteomes" id="UP000233387">
    <property type="component" value="Unassembled WGS sequence"/>
</dbReference>
<protein>
    <recommendedName>
        <fullName evidence="12">Replication restart protein PriA</fullName>
    </recommendedName>
    <alternativeName>
        <fullName evidence="12">ATP-dependent DNA helicase PriA</fullName>
        <ecNumber evidence="12">5.6.2.4</ecNumber>
    </alternativeName>
    <alternativeName>
        <fullName evidence="12">DNA 3'-5' helicase PriA</fullName>
    </alternativeName>
</protein>
<comment type="caution">
    <text evidence="15">The sequence shown here is derived from an EMBL/GenBank/DDBJ whole genome shotgun (WGS) entry which is preliminary data.</text>
</comment>
<evidence type="ECO:0000256" key="5">
    <source>
        <dbReference type="ARBA" id="ARBA00022801"/>
    </source>
</evidence>
<dbReference type="Gene3D" id="3.40.1440.60">
    <property type="entry name" value="PriA, 3(prime) DNA-binding domain"/>
    <property type="match status" value="1"/>
</dbReference>
<dbReference type="GO" id="GO:0043138">
    <property type="term" value="F:3'-5' DNA helicase activity"/>
    <property type="evidence" value="ECO:0007669"/>
    <property type="project" value="UniProtKB-EC"/>
</dbReference>
<feature type="binding site" evidence="12">
    <location>
        <position position="587"/>
    </location>
    <ligand>
        <name>Zn(2+)</name>
        <dbReference type="ChEBI" id="CHEBI:29105"/>
        <label>1</label>
    </ligand>
</feature>
<dbReference type="GO" id="GO:0006269">
    <property type="term" value="P:DNA replication, synthesis of primer"/>
    <property type="evidence" value="ECO:0007669"/>
    <property type="project" value="UniProtKB-KW"/>
</dbReference>
<dbReference type="EMBL" id="NKXO01000012">
    <property type="protein sequence ID" value="PKQ70020.1"/>
    <property type="molecule type" value="Genomic_DNA"/>
</dbReference>
<keyword evidence="2 12" id="KW-0235">DNA replication</keyword>
<evidence type="ECO:0000256" key="2">
    <source>
        <dbReference type="ARBA" id="ARBA00022705"/>
    </source>
</evidence>
<dbReference type="SUPFAM" id="SSF52540">
    <property type="entry name" value="P-loop containing nucleoside triphosphate hydrolases"/>
    <property type="match status" value="1"/>
</dbReference>
<name>A0A2N3II47_9BACT</name>
<sequence>MLKKPTMFENAPAERITLFADVILPLPIPKLFTYRIPFELNEIVQVGARVIVQFGNKKVLTAVIAKLHQTPPQHYQAKYILELLDTEPIVTFKQIELFQWLADYYLCSIGEVLNVALPSGMKITSQSMIELNPNATWENIELSEKEEKLLQLLKEKKTLSYNEAAVFLELKNIYHIIKSLSQKELIIVYEEVKERYQPKKVKKIRLTRDYLDKADLEKLFKYLEQRESKQLDVLLLYLRNVPVFRDWTLNENGLEKSIFRSNPHISNSSLETLIKNGVFEEFEVIVSRFADIQPADSYELKLTSEQSEVVDKIMDLFAEKDTVLLHGITGSGKTEIYIDLIQKVLESGSQVLYLLPEIALTTQIVARLRKIFGDKMGVYHSKFSDNERVEVWKGVVQQKFSFVVGVRSAVFLPFDNLGLIIVDEEHEPSYKQQEPAPRYHARDVAVMIAHLQHAKVLLGSATPAVETYYNAQIGKYGFVALRKRYGNAQMPEIELVDMKEQRKQKKIRQNYSEPLLQHIQETIQKQEQVILFQNRRGYSPYLNCVDCGWIPKCSNCNVSLVYHQHAGELRCHYCGFKMATPQTCFACGSTKMKSVGYGTEKLEDDLKLLLPNARIRRMDLDTTRQKNAYQNLIQEFEAGQIDVLVGTQMISKGLDFDKVSLVGIFDTDRLLYFADFRSQERAFQLLTQVSGRAGRRETQGKVIVQTNNPENHTLQKIKNNNYESFYQEEILEREKYHYPPFSRLIRIAIKHREKDYAQDAALCLAELLREKLGKPRVLGPEAPLIDRVRNQYIKHILIKLEREKTNLKPVKHFIAQQCQKVMLDKRFKSVQVVIDVDPI</sequence>
<dbReference type="SMART" id="SM00487">
    <property type="entry name" value="DEXDc"/>
    <property type="match status" value="1"/>
</dbReference>
<evidence type="ECO:0000313" key="16">
    <source>
        <dbReference type="Proteomes" id="UP000233387"/>
    </source>
</evidence>
<accession>A0A2N3II47</accession>
<comment type="subunit">
    <text evidence="12">Component of the replication restart primosome.</text>
</comment>
<feature type="binding site" evidence="12">
    <location>
        <position position="571"/>
    </location>
    <ligand>
        <name>Zn(2+)</name>
        <dbReference type="ChEBI" id="CHEBI:29105"/>
        <label>2</label>
    </ligand>
</feature>
<feature type="binding site" evidence="12">
    <location>
        <position position="544"/>
    </location>
    <ligand>
        <name>Zn(2+)</name>
        <dbReference type="ChEBI" id="CHEBI:29105"/>
        <label>1</label>
    </ligand>
</feature>
<evidence type="ECO:0000256" key="10">
    <source>
        <dbReference type="ARBA" id="ARBA00023235"/>
    </source>
</evidence>
<dbReference type="InterPro" id="IPR042115">
    <property type="entry name" value="PriA_3primeBD_sf"/>
</dbReference>
<dbReference type="InterPro" id="IPR005259">
    <property type="entry name" value="PriA"/>
</dbReference>
<dbReference type="GO" id="GO:0006310">
    <property type="term" value="P:DNA recombination"/>
    <property type="evidence" value="ECO:0007669"/>
    <property type="project" value="InterPro"/>
</dbReference>
<evidence type="ECO:0000256" key="9">
    <source>
        <dbReference type="ARBA" id="ARBA00023125"/>
    </source>
</evidence>
<evidence type="ECO:0000256" key="3">
    <source>
        <dbReference type="ARBA" id="ARBA00022723"/>
    </source>
</evidence>
<feature type="binding site" evidence="12">
    <location>
        <position position="556"/>
    </location>
    <ligand>
        <name>Zn(2+)</name>
        <dbReference type="ChEBI" id="CHEBI:29105"/>
        <label>2</label>
    </ligand>
</feature>
<evidence type="ECO:0000256" key="1">
    <source>
        <dbReference type="ARBA" id="ARBA00022515"/>
    </source>
</evidence>
<keyword evidence="4 12" id="KW-0547">Nucleotide-binding</keyword>
<evidence type="ECO:0000259" key="14">
    <source>
        <dbReference type="PROSITE" id="PS51194"/>
    </source>
</evidence>
<feature type="domain" description="Helicase C-terminal" evidence="14">
    <location>
        <begin position="568"/>
        <end position="738"/>
    </location>
</feature>
<feature type="binding site" evidence="12">
    <location>
        <position position="547"/>
    </location>
    <ligand>
        <name>Zn(2+)</name>
        <dbReference type="ChEBI" id="CHEBI:29105"/>
        <label>1</label>
    </ligand>
</feature>
<comment type="cofactor">
    <cofactor evidence="12">
        <name>Zn(2+)</name>
        <dbReference type="ChEBI" id="CHEBI:29105"/>
    </cofactor>
    <text evidence="12">Binds 2 zinc ions per subunit.</text>
</comment>
<comment type="function">
    <text evidence="12">Initiates the restart of stalled replication forks, which reloads the replicative helicase on sites other than the origin of replication. Recognizes and binds to abandoned replication forks and remodels them to uncover a helicase loading site. Promotes assembly of the primosome at these replication forks.</text>
</comment>
<dbReference type="InterPro" id="IPR027417">
    <property type="entry name" value="P-loop_NTPase"/>
</dbReference>
<keyword evidence="1 12" id="KW-0639">Primosome</keyword>
<evidence type="ECO:0000256" key="12">
    <source>
        <dbReference type="HAMAP-Rule" id="MF_00983"/>
    </source>
</evidence>
<dbReference type="GO" id="GO:0016887">
    <property type="term" value="F:ATP hydrolysis activity"/>
    <property type="evidence" value="ECO:0007669"/>
    <property type="project" value="RHEA"/>
</dbReference>
<keyword evidence="10 12" id="KW-0413">Isomerase</keyword>
<dbReference type="PANTHER" id="PTHR30580:SF0">
    <property type="entry name" value="PRIMOSOMAL PROTEIN N"/>
    <property type="match status" value="1"/>
</dbReference>
<evidence type="ECO:0000259" key="13">
    <source>
        <dbReference type="PROSITE" id="PS51192"/>
    </source>
</evidence>
<reference evidence="15 16" key="1">
    <citation type="submission" date="2017-06" db="EMBL/GenBank/DDBJ databases">
        <title>Raineya orbicola gen. nov., sp. nov. a slightly thermophilic bacterium of the phylum Bacteroidetes and the description of Raineyaceae fam. nov.</title>
        <authorList>
            <person name="Albuquerque L."/>
            <person name="Polonia A.R.M."/>
            <person name="Barroso C."/>
            <person name="Froufe H.J.C."/>
            <person name="Lage O."/>
            <person name="Lobo-Da-Cunha A."/>
            <person name="Egas C."/>
            <person name="Da Costa M.S."/>
        </authorList>
    </citation>
    <scope>NUCLEOTIDE SEQUENCE [LARGE SCALE GENOMIC DNA]</scope>
    <source>
        <strain evidence="15 16">SPSPC-11</strain>
    </source>
</reference>
<keyword evidence="9 12" id="KW-0238">DNA-binding</keyword>
<evidence type="ECO:0000256" key="4">
    <source>
        <dbReference type="ARBA" id="ARBA00022741"/>
    </source>
</evidence>
<dbReference type="Gene3D" id="3.40.50.300">
    <property type="entry name" value="P-loop containing nucleotide triphosphate hydrolases"/>
    <property type="match status" value="2"/>
</dbReference>
<dbReference type="GO" id="GO:0006270">
    <property type="term" value="P:DNA replication initiation"/>
    <property type="evidence" value="ECO:0007669"/>
    <property type="project" value="TreeGrafter"/>
</dbReference>
<evidence type="ECO:0000256" key="11">
    <source>
        <dbReference type="ARBA" id="ARBA00048988"/>
    </source>
</evidence>
<evidence type="ECO:0000256" key="7">
    <source>
        <dbReference type="ARBA" id="ARBA00022833"/>
    </source>
</evidence>
<comment type="catalytic activity">
    <reaction evidence="12">
        <text>Couples ATP hydrolysis with the unwinding of duplex DNA by translocating in the 3'-5' direction.</text>
        <dbReference type="EC" id="5.6.2.4"/>
    </reaction>
</comment>
<dbReference type="FunFam" id="3.40.1440.60:FF:000001">
    <property type="entry name" value="Primosomal protein N"/>
    <property type="match status" value="1"/>
</dbReference>
<keyword evidence="6 12" id="KW-0347">Helicase</keyword>
<keyword evidence="7 12" id="KW-0862">Zinc</keyword>
<dbReference type="PROSITE" id="PS51192">
    <property type="entry name" value="HELICASE_ATP_BIND_1"/>
    <property type="match status" value="1"/>
</dbReference>
<dbReference type="Pfam" id="PF00270">
    <property type="entry name" value="DEAD"/>
    <property type="match status" value="1"/>
</dbReference>
<dbReference type="InterPro" id="IPR014001">
    <property type="entry name" value="Helicase_ATP-bd"/>
</dbReference>
<dbReference type="AlphaFoldDB" id="A0A2N3II47"/>
<dbReference type="HAMAP" id="MF_00983">
    <property type="entry name" value="PriA"/>
    <property type="match status" value="1"/>
</dbReference>
<dbReference type="Pfam" id="PF00271">
    <property type="entry name" value="Helicase_C"/>
    <property type="match status" value="1"/>
</dbReference>
<dbReference type="GO" id="GO:0003677">
    <property type="term" value="F:DNA binding"/>
    <property type="evidence" value="ECO:0007669"/>
    <property type="project" value="UniProtKB-UniRule"/>
</dbReference>
<comment type="similarity">
    <text evidence="12">Belongs to the helicase family. PriA subfamily.</text>
</comment>
<dbReference type="InterPro" id="IPR040498">
    <property type="entry name" value="PriA_CRR"/>
</dbReference>
<dbReference type="Pfam" id="PF18319">
    <property type="entry name" value="Zn_ribbon_PriA"/>
    <property type="match status" value="1"/>
</dbReference>
<dbReference type="SMART" id="SM00490">
    <property type="entry name" value="HELICc"/>
    <property type="match status" value="1"/>
</dbReference>
<dbReference type="PANTHER" id="PTHR30580">
    <property type="entry name" value="PRIMOSOMAL PROTEIN N"/>
    <property type="match status" value="1"/>
</dbReference>
<dbReference type="InterPro" id="IPR041236">
    <property type="entry name" value="PriA_C"/>
</dbReference>
<dbReference type="InterPro" id="IPR041222">
    <property type="entry name" value="PriA_3primeBD"/>
</dbReference>
<proteinExistence type="inferred from homology"/>
<dbReference type="CDD" id="cd18804">
    <property type="entry name" value="SF2_C_priA"/>
    <property type="match status" value="1"/>
</dbReference>
<feature type="binding site" evidence="12">
    <location>
        <position position="584"/>
    </location>
    <ligand>
        <name>Zn(2+)</name>
        <dbReference type="ChEBI" id="CHEBI:29105"/>
        <label>1</label>
    </ligand>
</feature>
<dbReference type="GO" id="GO:0008270">
    <property type="term" value="F:zinc ion binding"/>
    <property type="evidence" value="ECO:0007669"/>
    <property type="project" value="UniProtKB-UniRule"/>
</dbReference>
<keyword evidence="8 12" id="KW-0067">ATP-binding</keyword>
<keyword evidence="5 12" id="KW-0378">Hydrolase</keyword>
<dbReference type="GO" id="GO:0006302">
    <property type="term" value="P:double-strand break repair"/>
    <property type="evidence" value="ECO:0007669"/>
    <property type="project" value="InterPro"/>
</dbReference>
<feature type="binding site" evidence="12">
    <location>
        <position position="574"/>
    </location>
    <ligand>
        <name>Zn(2+)</name>
        <dbReference type="ChEBI" id="CHEBI:29105"/>
        <label>2</label>
    </ligand>
</feature>
<keyword evidence="16" id="KW-1185">Reference proteome</keyword>
<feature type="domain" description="Helicase ATP-binding" evidence="13">
    <location>
        <begin position="314"/>
        <end position="481"/>
    </location>
</feature>
<organism evidence="15 16">
    <name type="scientific">Raineya orbicola</name>
    <dbReference type="NCBI Taxonomy" id="2016530"/>
    <lineage>
        <taxon>Bacteria</taxon>
        <taxon>Pseudomonadati</taxon>
        <taxon>Bacteroidota</taxon>
        <taxon>Cytophagia</taxon>
        <taxon>Cytophagales</taxon>
        <taxon>Raineyaceae</taxon>
        <taxon>Raineya</taxon>
    </lineage>
</organism>
<gene>
    <name evidence="12" type="primary">priA</name>
    <name evidence="15" type="ORF">Rain11_0957</name>
</gene>
<keyword evidence="3 12" id="KW-0479">Metal-binding</keyword>
<dbReference type="Pfam" id="PF18074">
    <property type="entry name" value="PriA_C"/>
    <property type="match status" value="1"/>
</dbReference>
<dbReference type="InterPro" id="IPR011545">
    <property type="entry name" value="DEAD/DEAH_box_helicase_dom"/>
</dbReference>
<dbReference type="NCBIfam" id="TIGR00595">
    <property type="entry name" value="priA"/>
    <property type="match status" value="1"/>
</dbReference>
<dbReference type="CDD" id="cd17929">
    <property type="entry name" value="DEXHc_priA"/>
    <property type="match status" value="1"/>
</dbReference>